<sequence length="271" mass="30635">MRFIVLLISFISLSACSMFGTERVRHNKTTSLVQFLYPDGVIPQDLASPVLQLPLRVGLAYVPGNHQSGSLDPALKLELLNQVKQSFTNLDYVDRIEIIPELYMSGHNQGHQLDQLRQLYQLDVMALISYDQLVNRKENLLAVTYLTIAGNYIFPGSHFNVSTLIDLAVIDLQSKRLLFRAAGTNSSKGTTAEAYTRHQYDKHQANDFVSAMHLMVSHLGTELINFERRLKEQRPGEEIRVEARPGYKMSVDWSILLISGLIILARTFSQS</sequence>
<comment type="caution">
    <text evidence="2">The sequence shown here is derived from an EMBL/GenBank/DDBJ whole genome shotgun (WGS) entry which is preliminary data.</text>
</comment>
<dbReference type="InterPro" id="IPR026443">
    <property type="entry name" value="Rhombo_lipo"/>
</dbReference>
<keyword evidence="3" id="KW-1185">Reference proteome</keyword>
<evidence type="ECO:0000313" key="2">
    <source>
        <dbReference type="EMBL" id="MFC3195593.1"/>
    </source>
</evidence>
<feature type="signal peptide" evidence="1">
    <location>
        <begin position="1"/>
        <end position="17"/>
    </location>
</feature>
<dbReference type="RefSeq" id="WP_077412255.1">
    <property type="nucleotide sequence ID" value="NZ_JBHRTS010000009.1"/>
</dbReference>
<evidence type="ECO:0000256" key="1">
    <source>
        <dbReference type="SAM" id="SignalP"/>
    </source>
</evidence>
<dbReference type="Proteomes" id="UP001595533">
    <property type="component" value="Unassembled WGS sequence"/>
</dbReference>
<protein>
    <submittedName>
        <fullName evidence="2">Rhombotarget lipoprotein</fullName>
    </submittedName>
</protein>
<accession>A0ABV7JH92</accession>
<keyword evidence="2" id="KW-0449">Lipoprotein</keyword>
<keyword evidence="1" id="KW-0732">Signal</keyword>
<dbReference type="EMBL" id="JBHRTS010000009">
    <property type="protein sequence ID" value="MFC3195593.1"/>
    <property type="molecule type" value="Genomic_DNA"/>
</dbReference>
<name>A0ABV7JH92_9GAMM</name>
<dbReference type="NCBIfam" id="TIGR04179">
    <property type="entry name" value="rhombo_lipo"/>
    <property type="match status" value="1"/>
</dbReference>
<reference evidence="3" key="1">
    <citation type="journal article" date="2019" name="Int. J. Syst. Evol. Microbiol.">
        <title>The Global Catalogue of Microorganisms (GCM) 10K type strain sequencing project: providing services to taxonomists for standard genome sequencing and annotation.</title>
        <authorList>
            <consortium name="The Broad Institute Genomics Platform"/>
            <consortium name="The Broad Institute Genome Sequencing Center for Infectious Disease"/>
            <person name="Wu L."/>
            <person name="Ma J."/>
        </authorList>
    </citation>
    <scope>NUCLEOTIDE SEQUENCE [LARGE SCALE GENOMIC DNA]</scope>
    <source>
        <strain evidence="3">KCTC 42953</strain>
    </source>
</reference>
<organism evidence="2 3">
    <name type="scientific">Marinicella sediminis</name>
    <dbReference type="NCBI Taxonomy" id="1792834"/>
    <lineage>
        <taxon>Bacteria</taxon>
        <taxon>Pseudomonadati</taxon>
        <taxon>Pseudomonadota</taxon>
        <taxon>Gammaproteobacteria</taxon>
        <taxon>Lysobacterales</taxon>
        <taxon>Marinicellaceae</taxon>
        <taxon>Marinicella</taxon>
    </lineage>
</organism>
<gene>
    <name evidence="2" type="primary">rhlP</name>
    <name evidence="2" type="ORF">ACFODZ_15165</name>
</gene>
<evidence type="ECO:0000313" key="3">
    <source>
        <dbReference type="Proteomes" id="UP001595533"/>
    </source>
</evidence>
<feature type="chain" id="PRO_5045297577" evidence="1">
    <location>
        <begin position="18"/>
        <end position="271"/>
    </location>
</feature>
<dbReference type="PROSITE" id="PS51257">
    <property type="entry name" value="PROKAR_LIPOPROTEIN"/>
    <property type="match status" value="1"/>
</dbReference>
<proteinExistence type="predicted"/>